<organism evidence="3 4">
    <name type="scientific">Dietzia maris</name>
    <dbReference type="NCBI Taxonomy" id="37915"/>
    <lineage>
        <taxon>Bacteria</taxon>
        <taxon>Bacillati</taxon>
        <taxon>Actinomycetota</taxon>
        <taxon>Actinomycetes</taxon>
        <taxon>Mycobacteriales</taxon>
        <taxon>Dietziaceae</taxon>
        <taxon>Dietzia</taxon>
    </lineage>
</organism>
<keyword evidence="2" id="KW-0732">Signal</keyword>
<proteinExistence type="predicted"/>
<sequence length="274" mass="26969">MKNAKRMMAVIAASGLALGSMPGIANAQGSEGLLDLNLDLVVGQSVDLGVNLGLGSLGVDPSELTAGEFPALTGSLDDLDGAGSDDLAAGSDDFGPALEEALEAGSAGGSGSDTMLAGTGSDELTEGSTDEAGDLDFGSLTEGSTDEAGDLDFGSLESITDSFDSLSAGSTDEAGDLDFGSLTAGSTDEAGDLDFGSDGTDIFLGSDAAGLATIGSLAAAGIGIGLAVSGGVNLPPLPEINVGLVCNLPQEGIDFLKYNGSMEQDECEPVEEQN</sequence>
<feature type="compositionally biased region" description="Acidic residues" evidence="1">
    <location>
        <begin position="123"/>
        <end position="134"/>
    </location>
</feature>
<feature type="signal peptide" evidence="2">
    <location>
        <begin position="1"/>
        <end position="27"/>
    </location>
</feature>
<feature type="region of interest" description="Disordered" evidence="1">
    <location>
        <begin position="103"/>
        <end position="153"/>
    </location>
</feature>
<evidence type="ECO:0000313" key="4">
    <source>
        <dbReference type="Proteomes" id="UP001172702"/>
    </source>
</evidence>
<dbReference type="Proteomes" id="UP001172702">
    <property type="component" value="Unassembled WGS sequence"/>
</dbReference>
<feature type="chain" id="PRO_5046548915" evidence="2">
    <location>
        <begin position="28"/>
        <end position="274"/>
    </location>
</feature>
<evidence type="ECO:0000313" key="3">
    <source>
        <dbReference type="EMBL" id="MDN4505538.1"/>
    </source>
</evidence>
<protein>
    <submittedName>
        <fullName evidence="3">Uncharacterized protein</fullName>
    </submittedName>
</protein>
<comment type="caution">
    <text evidence="3">The sequence shown here is derived from an EMBL/GenBank/DDBJ whole genome shotgun (WGS) entry which is preliminary data.</text>
</comment>
<evidence type="ECO:0000256" key="2">
    <source>
        <dbReference type="SAM" id="SignalP"/>
    </source>
</evidence>
<keyword evidence="4" id="KW-1185">Reference proteome</keyword>
<gene>
    <name evidence="3" type="ORF">QYF62_05675</name>
</gene>
<reference evidence="3 4" key="1">
    <citation type="submission" date="2023-07" db="EMBL/GenBank/DDBJ databases">
        <title>Strategy for survival of the halotoleranting strain Dietzia MX2 from the Yakshinskoe mineral salts deposit.</title>
        <authorList>
            <person name="Kharitonova M.A."/>
            <person name="Kupriyanova-Ashina F.G."/>
            <person name="Shakirov T.R."/>
            <person name="Vafina M.S."/>
            <person name="Ilinskaya O.N."/>
        </authorList>
    </citation>
    <scope>NUCLEOTIDE SEQUENCE [LARGE SCALE GENOMIC DNA]</scope>
    <source>
        <strain evidence="3 4">MX2</strain>
    </source>
</reference>
<accession>A0ABT8GZ95</accession>
<dbReference type="RefSeq" id="WP_301162385.1">
    <property type="nucleotide sequence ID" value="NZ_JAUHTB010000005.1"/>
</dbReference>
<name>A0ABT8GZ95_9ACTN</name>
<evidence type="ECO:0000256" key="1">
    <source>
        <dbReference type="SAM" id="MobiDB-lite"/>
    </source>
</evidence>
<dbReference type="EMBL" id="JAUHTB010000005">
    <property type="protein sequence ID" value="MDN4505538.1"/>
    <property type="molecule type" value="Genomic_DNA"/>
</dbReference>